<evidence type="ECO:0000256" key="2">
    <source>
        <dbReference type="ARBA" id="ARBA00022729"/>
    </source>
</evidence>
<keyword evidence="3" id="KW-0472">Membrane</keyword>
<name>A0ABW2V8W3_9BACL</name>
<comment type="caution">
    <text evidence="9">The sequence shown here is derived from an EMBL/GenBank/DDBJ whole genome shotgun (WGS) entry which is preliminary data.</text>
</comment>
<dbReference type="CDD" id="cd13598">
    <property type="entry name" value="PBP2_lipoprotein_IlpA_like"/>
    <property type="match status" value="1"/>
</dbReference>
<evidence type="ECO:0000313" key="10">
    <source>
        <dbReference type="Proteomes" id="UP001596528"/>
    </source>
</evidence>
<evidence type="ECO:0000256" key="8">
    <source>
        <dbReference type="SAM" id="SignalP"/>
    </source>
</evidence>
<keyword evidence="10" id="KW-1185">Reference proteome</keyword>
<comment type="subcellular location">
    <subcellularLocation>
        <location evidence="1">Membrane</location>
        <topology evidence="1">Lipid-anchor</topology>
    </subcellularLocation>
</comment>
<evidence type="ECO:0000256" key="4">
    <source>
        <dbReference type="ARBA" id="ARBA00023139"/>
    </source>
</evidence>
<dbReference type="Proteomes" id="UP001596528">
    <property type="component" value="Unassembled WGS sequence"/>
</dbReference>
<keyword evidence="4" id="KW-0564">Palmitate</keyword>
<feature type="signal peptide" evidence="8">
    <location>
        <begin position="1"/>
        <end position="19"/>
    </location>
</feature>
<evidence type="ECO:0000256" key="3">
    <source>
        <dbReference type="ARBA" id="ARBA00023136"/>
    </source>
</evidence>
<protein>
    <recommendedName>
        <fullName evidence="6">Lipoprotein</fullName>
    </recommendedName>
</protein>
<dbReference type="PROSITE" id="PS51257">
    <property type="entry name" value="PROKAR_LIPOPROTEIN"/>
    <property type="match status" value="1"/>
</dbReference>
<dbReference type="Pfam" id="PF03180">
    <property type="entry name" value="Lipoprotein_9"/>
    <property type="match status" value="1"/>
</dbReference>
<gene>
    <name evidence="9" type="ORF">ACFQWB_16530</name>
</gene>
<dbReference type="PANTHER" id="PTHR30429:SF1">
    <property type="entry name" value="D-METHIONINE-BINDING LIPOPROTEIN METQ-RELATED"/>
    <property type="match status" value="1"/>
</dbReference>
<proteinExistence type="inferred from homology"/>
<feature type="compositionally biased region" description="Low complexity" evidence="7">
    <location>
        <begin position="32"/>
        <end position="55"/>
    </location>
</feature>
<organism evidence="9 10">
    <name type="scientific">Paenibacillus thermoaerophilus</name>
    <dbReference type="NCBI Taxonomy" id="1215385"/>
    <lineage>
        <taxon>Bacteria</taxon>
        <taxon>Bacillati</taxon>
        <taxon>Bacillota</taxon>
        <taxon>Bacilli</taxon>
        <taxon>Bacillales</taxon>
        <taxon>Paenibacillaceae</taxon>
        <taxon>Paenibacillus</taxon>
    </lineage>
</organism>
<accession>A0ABW2V8W3</accession>
<dbReference type="EMBL" id="JBHTGQ010000046">
    <property type="protein sequence ID" value="MFC7751525.1"/>
    <property type="molecule type" value="Genomic_DNA"/>
</dbReference>
<comment type="similarity">
    <text evidence="6">Belongs to the nlpA lipoprotein family.</text>
</comment>
<dbReference type="RefSeq" id="WP_211346383.1">
    <property type="nucleotide sequence ID" value="NZ_JBHTGQ010000046.1"/>
</dbReference>
<feature type="chain" id="PRO_5046990496" description="Lipoprotein" evidence="8">
    <location>
        <begin position="20"/>
        <end position="293"/>
    </location>
</feature>
<evidence type="ECO:0000256" key="5">
    <source>
        <dbReference type="ARBA" id="ARBA00023288"/>
    </source>
</evidence>
<sequence length="293" mass="31733">MARKSLLVLMAVVFTLFMAACGKSNEQSGDNASATGSPAASSAPSASPSPSGSEPAKLKIGVMAGAEEEIWKVAKEVAKKDNLELELVVFNDYVQPNKVLEDGQLDANAFQHVPYLDEFNKNNGTHIVKLADTINYPIGVYSKKIKNLSELKDGDTLGLPNDPTNGARALILFQSAGLIKLKEGVGIKATVRDIVENPKNLKFKELDAAFIPKALGDLAAAVINTNFAIENGLSPSKDAIYREPKDSPWVNIIAVREGEQNKPVFKRLVQAFQSEEVKKFVTEKYGDSMVPAW</sequence>
<evidence type="ECO:0000256" key="6">
    <source>
        <dbReference type="PIRNR" id="PIRNR002854"/>
    </source>
</evidence>
<keyword evidence="2 8" id="KW-0732">Signal</keyword>
<evidence type="ECO:0000313" key="9">
    <source>
        <dbReference type="EMBL" id="MFC7751525.1"/>
    </source>
</evidence>
<evidence type="ECO:0000256" key="7">
    <source>
        <dbReference type="SAM" id="MobiDB-lite"/>
    </source>
</evidence>
<dbReference type="InterPro" id="IPR004872">
    <property type="entry name" value="Lipoprotein_NlpA"/>
</dbReference>
<keyword evidence="5 6" id="KW-0449">Lipoprotein</keyword>
<feature type="region of interest" description="Disordered" evidence="7">
    <location>
        <begin position="27"/>
        <end position="56"/>
    </location>
</feature>
<dbReference type="Gene3D" id="3.40.190.10">
    <property type="entry name" value="Periplasmic binding protein-like II"/>
    <property type="match status" value="2"/>
</dbReference>
<reference evidence="10" key="1">
    <citation type="journal article" date="2019" name="Int. J. Syst. Evol. Microbiol.">
        <title>The Global Catalogue of Microorganisms (GCM) 10K type strain sequencing project: providing services to taxonomists for standard genome sequencing and annotation.</title>
        <authorList>
            <consortium name="The Broad Institute Genomics Platform"/>
            <consortium name="The Broad Institute Genome Sequencing Center for Infectious Disease"/>
            <person name="Wu L."/>
            <person name="Ma J."/>
        </authorList>
    </citation>
    <scope>NUCLEOTIDE SEQUENCE [LARGE SCALE GENOMIC DNA]</scope>
    <source>
        <strain evidence="10">JCM 18657</strain>
    </source>
</reference>
<evidence type="ECO:0000256" key="1">
    <source>
        <dbReference type="ARBA" id="ARBA00004635"/>
    </source>
</evidence>
<dbReference type="NCBIfam" id="TIGR00363">
    <property type="entry name" value="MetQ/NlpA family lipoprotein"/>
    <property type="match status" value="1"/>
</dbReference>
<dbReference type="PIRSF" id="PIRSF002854">
    <property type="entry name" value="MetQ"/>
    <property type="match status" value="1"/>
</dbReference>
<dbReference type="SUPFAM" id="SSF53850">
    <property type="entry name" value="Periplasmic binding protein-like II"/>
    <property type="match status" value="1"/>
</dbReference>
<dbReference type="PANTHER" id="PTHR30429">
    <property type="entry name" value="D-METHIONINE-BINDING LIPOPROTEIN METQ"/>
    <property type="match status" value="1"/>
</dbReference>